<evidence type="ECO:0000256" key="10">
    <source>
        <dbReference type="ARBA" id="ARBA00022833"/>
    </source>
</evidence>
<evidence type="ECO:0000256" key="4">
    <source>
        <dbReference type="ARBA" id="ARBA00012564"/>
    </source>
</evidence>
<dbReference type="Gene3D" id="2.60.40.1730">
    <property type="entry name" value="tricorn interacting facor f3 domain"/>
    <property type="match status" value="1"/>
</dbReference>
<gene>
    <name evidence="17" type="ORF">E3T28_04525</name>
</gene>
<comment type="catalytic activity">
    <reaction evidence="1">
        <text>Release of an N-terminal amino acid, Xaa-|-Yaa- from a peptide, amide or arylamide. Xaa is preferably Ala, but may be most amino acids including Pro (slow action). When a terminal hydrophobic residue is followed by a prolyl residue, the two may be released as an intact Xaa-Pro dipeptide.</text>
        <dbReference type="EC" id="3.4.11.2"/>
    </reaction>
</comment>
<dbReference type="InterPro" id="IPR001930">
    <property type="entry name" value="Peptidase_M1"/>
</dbReference>
<reference evidence="17 18" key="1">
    <citation type="submission" date="2019-03" db="EMBL/GenBank/DDBJ databases">
        <title>Genomics of glacier-inhabiting Cryobacterium strains.</title>
        <authorList>
            <person name="Liu Q."/>
            <person name="Xin Y.-H."/>
        </authorList>
    </citation>
    <scope>NUCLEOTIDE SEQUENCE [LARGE SCALE GENOMIC DNA]</scope>
    <source>
        <strain evidence="17 18">TMT1-23-1</strain>
    </source>
</reference>
<feature type="region of interest" description="Disordered" evidence="14">
    <location>
        <begin position="1"/>
        <end position="48"/>
    </location>
</feature>
<dbReference type="Pfam" id="PF01433">
    <property type="entry name" value="Peptidase_M1"/>
    <property type="match status" value="1"/>
</dbReference>
<feature type="domain" description="Aminopeptidase N-like N-terminal" evidence="16">
    <location>
        <begin position="60"/>
        <end position="231"/>
    </location>
</feature>
<comment type="caution">
    <text evidence="17">The sequence shown here is derived from an EMBL/GenBank/DDBJ whole genome shotgun (WGS) entry which is preliminary data.</text>
</comment>
<keyword evidence="9" id="KW-0378">Hydrolase</keyword>
<keyword evidence="10" id="KW-0862">Zinc</keyword>
<dbReference type="PRINTS" id="PR00756">
    <property type="entry name" value="ALADIPTASE"/>
</dbReference>
<organism evidence="17 18">
    <name type="scientific">Cryobacterium sinapicolor</name>
    <dbReference type="NCBI Taxonomy" id="1259236"/>
    <lineage>
        <taxon>Bacteria</taxon>
        <taxon>Bacillati</taxon>
        <taxon>Actinomycetota</taxon>
        <taxon>Actinomycetes</taxon>
        <taxon>Micrococcales</taxon>
        <taxon>Microbacteriaceae</taxon>
        <taxon>Cryobacterium</taxon>
    </lineage>
</organism>
<dbReference type="PANTHER" id="PTHR11533:SF174">
    <property type="entry name" value="PUROMYCIN-SENSITIVE AMINOPEPTIDASE-RELATED"/>
    <property type="match status" value="1"/>
</dbReference>
<dbReference type="Proteomes" id="UP000297853">
    <property type="component" value="Unassembled WGS sequence"/>
</dbReference>
<dbReference type="InterPro" id="IPR027268">
    <property type="entry name" value="Peptidase_M4/M1_CTD_sf"/>
</dbReference>
<evidence type="ECO:0000259" key="16">
    <source>
        <dbReference type="Pfam" id="PF17900"/>
    </source>
</evidence>
<evidence type="ECO:0000259" key="15">
    <source>
        <dbReference type="Pfam" id="PF01433"/>
    </source>
</evidence>
<evidence type="ECO:0000256" key="7">
    <source>
        <dbReference type="ARBA" id="ARBA00022670"/>
    </source>
</evidence>
<dbReference type="InterPro" id="IPR045357">
    <property type="entry name" value="Aminopeptidase_N-like_N"/>
</dbReference>
<evidence type="ECO:0000256" key="12">
    <source>
        <dbReference type="ARBA" id="ARBA00029811"/>
    </source>
</evidence>
<dbReference type="Pfam" id="PF17900">
    <property type="entry name" value="Peptidase_M1_N"/>
    <property type="match status" value="1"/>
</dbReference>
<proteinExistence type="inferred from homology"/>
<protein>
    <recommendedName>
        <fullName evidence="5">Aminopeptidase N</fullName>
        <ecNumber evidence="4">3.4.11.2</ecNumber>
    </recommendedName>
    <alternativeName>
        <fullName evidence="12">Alanine aminopeptidase</fullName>
    </alternativeName>
    <alternativeName>
        <fullName evidence="13">Lysyl aminopeptidase</fullName>
    </alternativeName>
</protein>
<sequence>MSRTPPSSGPAARPAKSLTPLPPKPALGPAGTRGAAATHGSATAGDPYLPGNGNGGYLALHYDLDLDYRVSTNQLRATATVQARASMRLDRFSLDFDGLTVDRVTVDGVRALKVTQSARKLTITVAATIEAGAPFEVTVRYRGAPHPLKSVWGEVGWEELDDGVLVAGQPTGAGSWFPCNDHPSNKASFRIRISCEDPYTVVSNGALIARTTRSGLTSWTYEVREPMATYLATVLIGRYRRTDAAAAPVAQRIFYPANLAREVAVDFARLPEMISLFADLFGPYPLGSYAVVVTDDELEIPLEAHGLAIFGRNHVDGAHGSDRLIAHELAHQWFGNSLTVVRWQDIWLHEGFACYAEWLWAEAGGGPSADTSAAVHRAEIEALPRDIVVGEPGPRDMFDDRVYKRGALALHAVRRSLGDEAFFGAVRAYTHARLHGSITPGDLVEFFSVHTGSGEVRRIIDRWIYRSALPKL</sequence>
<dbReference type="PANTHER" id="PTHR11533">
    <property type="entry name" value="PROTEASE M1 ZINC METALLOPROTEASE"/>
    <property type="match status" value="1"/>
</dbReference>
<feature type="compositionally biased region" description="Low complexity" evidence="14">
    <location>
        <begin position="27"/>
        <end position="45"/>
    </location>
</feature>
<evidence type="ECO:0000256" key="3">
    <source>
        <dbReference type="ARBA" id="ARBA00010136"/>
    </source>
</evidence>
<evidence type="ECO:0000313" key="17">
    <source>
        <dbReference type="EMBL" id="TFD03103.1"/>
    </source>
</evidence>
<accession>A0ABY2JH00</accession>
<dbReference type="Gene3D" id="1.10.390.10">
    <property type="entry name" value="Neutral Protease Domain 2"/>
    <property type="match status" value="1"/>
</dbReference>
<evidence type="ECO:0000256" key="11">
    <source>
        <dbReference type="ARBA" id="ARBA00023049"/>
    </source>
</evidence>
<dbReference type="SUPFAM" id="SSF63737">
    <property type="entry name" value="Leukotriene A4 hydrolase N-terminal domain"/>
    <property type="match status" value="1"/>
</dbReference>
<comment type="cofactor">
    <cofactor evidence="2">
        <name>Zn(2+)</name>
        <dbReference type="ChEBI" id="CHEBI:29105"/>
    </cofactor>
</comment>
<feature type="domain" description="Peptidase M1 membrane alanine aminopeptidase" evidence="15">
    <location>
        <begin position="272"/>
        <end position="463"/>
    </location>
</feature>
<evidence type="ECO:0000313" key="18">
    <source>
        <dbReference type="Proteomes" id="UP000297853"/>
    </source>
</evidence>
<evidence type="ECO:0000256" key="8">
    <source>
        <dbReference type="ARBA" id="ARBA00022723"/>
    </source>
</evidence>
<dbReference type="InterPro" id="IPR042097">
    <property type="entry name" value="Aminopeptidase_N-like_N_sf"/>
</dbReference>
<keyword evidence="7" id="KW-0645">Protease</keyword>
<evidence type="ECO:0000256" key="2">
    <source>
        <dbReference type="ARBA" id="ARBA00001947"/>
    </source>
</evidence>
<keyword evidence="11" id="KW-0482">Metalloprotease</keyword>
<evidence type="ECO:0000256" key="14">
    <source>
        <dbReference type="SAM" id="MobiDB-lite"/>
    </source>
</evidence>
<dbReference type="EC" id="3.4.11.2" evidence="4"/>
<keyword evidence="6" id="KW-0031">Aminopeptidase</keyword>
<evidence type="ECO:0000256" key="5">
    <source>
        <dbReference type="ARBA" id="ARBA00015611"/>
    </source>
</evidence>
<keyword evidence="8" id="KW-0479">Metal-binding</keyword>
<keyword evidence="18" id="KW-1185">Reference proteome</keyword>
<dbReference type="InterPro" id="IPR014782">
    <property type="entry name" value="Peptidase_M1_dom"/>
</dbReference>
<dbReference type="CDD" id="cd09603">
    <property type="entry name" value="M1_APN_like"/>
    <property type="match status" value="1"/>
</dbReference>
<evidence type="ECO:0000256" key="9">
    <source>
        <dbReference type="ARBA" id="ARBA00022801"/>
    </source>
</evidence>
<dbReference type="EMBL" id="SOGQ01000019">
    <property type="protein sequence ID" value="TFD03103.1"/>
    <property type="molecule type" value="Genomic_DNA"/>
</dbReference>
<comment type="similarity">
    <text evidence="3">Belongs to the peptidase M1 family.</text>
</comment>
<evidence type="ECO:0000256" key="1">
    <source>
        <dbReference type="ARBA" id="ARBA00000098"/>
    </source>
</evidence>
<dbReference type="InterPro" id="IPR050344">
    <property type="entry name" value="Peptidase_M1_aminopeptidases"/>
</dbReference>
<name>A0ABY2JH00_9MICO</name>
<dbReference type="RefSeq" id="WP_134428351.1">
    <property type="nucleotide sequence ID" value="NZ_SOGQ01000019.1"/>
</dbReference>
<evidence type="ECO:0000256" key="13">
    <source>
        <dbReference type="ARBA" id="ARBA00031533"/>
    </source>
</evidence>
<dbReference type="SUPFAM" id="SSF55486">
    <property type="entry name" value="Metalloproteases ('zincins'), catalytic domain"/>
    <property type="match status" value="1"/>
</dbReference>
<evidence type="ECO:0000256" key="6">
    <source>
        <dbReference type="ARBA" id="ARBA00022438"/>
    </source>
</evidence>